<keyword evidence="1" id="KW-0805">Transcription regulation</keyword>
<dbReference type="EMBL" id="JACCFK010000001">
    <property type="protein sequence ID" value="NYI87077.1"/>
    <property type="molecule type" value="Genomic_DNA"/>
</dbReference>
<accession>A0A853AWR4</accession>
<evidence type="ECO:0000259" key="5">
    <source>
        <dbReference type="PROSITE" id="PS50977"/>
    </source>
</evidence>
<dbReference type="Gene3D" id="1.10.357.10">
    <property type="entry name" value="Tetracycline Repressor, domain 2"/>
    <property type="match status" value="1"/>
</dbReference>
<dbReference type="InterPro" id="IPR009057">
    <property type="entry name" value="Homeodomain-like_sf"/>
</dbReference>
<evidence type="ECO:0000256" key="4">
    <source>
        <dbReference type="PROSITE-ProRule" id="PRU00335"/>
    </source>
</evidence>
<dbReference type="GO" id="GO:0000976">
    <property type="term" value="F:transcription cis-regulatory region binding"/>
    <property type="evidence" value="ECO:0007669"/>
    <property type="project" value="TreeGrafter"/>
</dbReference>
<name>A0A853AWR4_9PSEU</name>
<dbReference type="PANTHER" id="PTHR30055">
    <property type="entry name" value="HTH-TYPE TRANSCRIPTIONAL REGULATOR RUTR"/>
    <property type="match status" value="1"/>
</dbReference>
<dbReference type="PRINTS" id="PR00455">
    <property type="entry name" value="HTHTETR"/>
</dbReference>
<dbReference type="InterPro" id="IPR050109">
    <property type="entry name" value="HTH-type_TetR-like_transc_reg"/>
</dbReference>
<sequence>MPRRAHTGRRRNEAAREAILAAAADLLARDDTAISVGAIAAAAGVGKQTIYRWWPSKGAVLLEAAIERAQELTPRPDTGSFAGDLETFLVATFETVSAPPVRALLRTSMAEALRDPAAADALRAFTLSRREMLLEILDRAGERGEADEGTDRHLFADQAFGVLWYRVLLGHDPLTPAAARALAANLVRSCGSS</sequence>
<keyword evidence="2 4" id="KW-0238">DNA-binding</keyword>
<dbReference type="RefSeq" id="WP_179771522.1">
    <property type="nucleotide sequence ID" value="NZ_JACCFK010000001.1"/>
</dbReference>
<organism evidence="6 7">
    <name type="scientific">Amycolatopsis endophytica</name>
    <dbReference type="NCBI Taxonomy" id="860233"/>
    <lineage>
        <taxon>Bacteria</taxon>
        <taxon>Bacillati</taxon>
        <taxon>Actinomycetota</taxon>
        <taxon>Actinomycetes</taxon>
        <taxon>Pseudonocardiales</taxon>
        <taxon>Pseudonocardiaceae</taxon>
        <taxon>Amycolatopsis</taxon>
    </lineage>
</organism>
<evidence type="ECO:0000313" key="6">
    <source>
        <dbReference type="EMBL" id="NYI87077.1"/>
    </source>
</evidence>
<dbReference type="InterPro" id="IPR001647">
    <property type="entry name" value="HTH_TetR"/>
</dbReference>
<dbReference type="Gene3D" id="1.10.10.60">
    <property type="entry name" value="Homeodomain-like"/>
    <property type="match status" value="1"/>
</dbReference>
<dbReference type="InterPro" id="IPR036271">
    <property type="entry name" value="Tet_transcr_reg_TetR-rel_C_sf"/>
</dbReference>
<evidence type="ECO:0000313" key="7">
    <source>
        <dbReference type="Proteomes" id="UP000549616"/>
    </source>
</evidence>
<dbReference type="SUPFAM" id="SSF48498">
    <property type="entry name" value="Tetracyclin repressor-like, C-terminal domain"/>
    <property type="match status" value="1"/>
</dbReference>
<dbReference type="SUPFAM" id="SSF46689">
    <property type="entry name" value="Homeodomain-like"/>
    <property type="match status" value="1"/>
</dbReference>
<dbReference type="GO" id="GO:0003700">
    <property type="term" value="F:DNA-binding transcription factor activity"/>
    <property type="evidence" value="ECO:0007669"/>
    <property type="project" value="TreeGrafter"/>
</dbReference>
<feature type="domain" description="HTH tetR-type" evidence="5">
    <location>
        <begin position="13"/>
        <end position="72"/>
    </location>
</feature>
<reference evidence="6 7" key="1">
    <citation type="submission" date="2020-07" db="EMBL/GenBank/DDBJ databases">
        <title>Sequencing the genomes of 1000 actinobacteria strains.</title>
        <authorList>
            <person name="Klenk H.-P."/>
        </authorList>
    </citation>
    <scope>NUCLEOTIDE SEQUENCE [LARGE SCALE GENOMIC DNA]</scope>
    <source>
        <strain evidence="6 7">DSM 104006</strain>
    </source>
</reference>
<dbReference type="PROSITE" id="PS50977">
    <property type="entry name" value="HTH_TETR_2"/>
    <property type="match status" value="1"/>
</dbReference>
<evidence type="ECO:0000256" key="3">
    <source>
        <dbReference type="ARBA" id="ARBA00023163"/>
    </source>
</evidence>
<comment type="caution">
    <text evidence="6">The sequence shown here is derived from an EMBL/GenBank/DDBJ whole genome shotgun (WGS) entry which is preliminary data.</text>
</comment>
<gene>
    <name evidence="6" type="ORF">HNR02_000400</name>
</gene>
<dbReference type="Pfam" id="PF00440">
    <property type="entry name" value="TetR_N"/>
    <property type="match status" value="1"/>
</dbReference>
<feature type="DNA-binding region" description="H-T-H motif" evidence="4">
    <location>
        <begin position="35"/>
        <end position="54"/>
    </location>
</feature>
<protein>
    <submittedName>
        <fullName evidence="6">AcrR family transcriptional regulator</fullName>
    </submittedName>
</protein>
<keyword evidence="7" id="KW-1185">Reference proteome</keyword>
<evidence type="ECO:0000256" key="2">
    <source>
        <dbReference type="ARBA" id="ARBA00023125"/>
    </source>
</evidence>
<dbReference type="Proteomes" id="UP000549616">
    <property type="component" value="Unassembled WGS sequence"/>
</dbReference>
<keyword evidence="3" id="KW-0804">Transcription</keyword>
<dbReference type="AlphaFoldDB" id="A0A853AWR4"/>
<dbReference type="PANTHER" id="PTHR30055:SF148">
    <property type="entry name" value="TETR-FAMILY TRANSCRIPTIONAL REGULATOR"/>
    <property type="match status" value="1"/>
</dbReference>
<evidence type="ECO:0000256" key="1">
    <source>
        <dbReference type="ARBA" id="ARBA00023015"/>
    </source>
</evidence>
<dbReference type="InterPro" id="IPR011075">
    <property type="entry name" value="TetR_C"/>
</dbReference>
<dbReference type="Pfam" id="PF16859">
    <property type="entry name" value="TetR_C_11"/>
    <property type="match status" value="1"/>
</dbReference>
<proteinExistence type="predicted"/>